<dbReference type="CDD" id="cd02696">
    <property type="entry name" value="MurNAc-LAA"/>
    <property type="match status" value="1"/>
</dbReference>
<evidence type="ECO:0000313" key="6">
    <source>
        <dbReference type="Proteomes" id="UP000307140"/>
    </source>
</evidence>
<dbReference type="InterPro" id="IPR002508">
    <property type="entry name" value="MurNAc-LAA_cat"/>
</dbReference>
<dbReference type="FunFam" id="3.40.630.40:FF:000005">
    <property type="entry name" value="N-acetylmuramoyl-L-alanine amidase (AmiA)"/>
    <property type="match status" value="1"/>
</dbReference>
<gene>
    <name evidence="5" type="ORF">FDT66_00100</name>
</gene>
<dbReference type="PANTHER" id="PTHR30404">
    <property type="entry name" value="N-ACETYLMURAMOYL-L-ALANINE AMIDASE"/>
    <property type="match status" value="1"/>
</dbReference>
<evidence type="ECO:0000256" key="1">
    <source>
        <dbReference type="ARBA" id="ARBA00001561"/>
    </source>
</evidence>
<dbReference type="OrthoDB" id="9806267at2"/>
<keyword evidence="3" id="KW-0378">Hydrolase</keyword>
<dbReference type="Pfam" id="PF01520">
    <property type="entry name" value="Amidase_3"/>
    <property type="match status" value="1"/>
</dbReference>
<keyword evidence="6" id="KW-1185">Reference proteome</keyword>
<protein>
    <recommendedName>
        <fullName evidence="2">N-acetylmuramoyl-L-alanine amidase</fullName>
        <ecNumber evidence="2">3.5.1.28</ecNumber>
    </recommendedName>
</protein>
<evidence type="ECO:0000313" key="5">
    <source>
        <dbReference type="EMBL" id="TMM31908.1"/>
    </source>
</evidence>
<dbReference type="Proteomes" id="UP000307140">
    <property type="component" value="Unassembled WGS sequence"/>
</dbReference>
<sequence length="366" mass="41227">MQSQQKHKNIINKRKLLFFFSVFIFLLNPNCMFSQKKYTVVLDAGHGGKDPGNLGNGYKEKNIALKVALKVGENLKRYKDIKVLYTRKTDVKIELWKRGDIANNAKADLFVSIHCDSHTSNAYGAGTFVLGLRGNKKNLEIAKRENAVILLEDNFKDRYKGFDPNSAESVIGLSLLQEENLDKSLALASIIQNNFALKLKRNDRKVKQDNFQVLRETIMPSVLVELGFLTNKKEGRYLNSKKGQTQMAKAIADAIYNYINNLKLNTVIEEATTEDGVKASNEVEFKVQIASGKNNIATKPYNFKGLKDVERVKVGAFYKYYYGNSTSFNRVKASLKIAKSKGYKTAFIVAFKGGEKISVTEALKMK</sequence>
<dbReference type="SUPFAM" id="SSF53187">
    <property type="entry name" value="Zn-dependent exopeptidases"/>
    <property type="match status" value="1"/>
</dbReference>
<reference evidence="5 6" key="1">
    <citation type="submission" date="2019-05" db="EMBL/GenBank/DDBJ databases">
        <title>Polaribacter aestuariivivens sp. nov., isolated from a tidal flat.</title>
        <authorList>
            <person name="Yoon J.-H."/>
        </authorList>
    </citation>
    <scope>NUCLEOTIDE SEQUENCE [LARGE SCALE GENOMIC DNA]</scope>
    <source>
        <strain evidence="5 6">DBTF-3</strain>
    </source>
</reference>
<feature type="domain" description="MurNAc-LAA" evidence="4">
    <location>
        <begin position="99"/>
        <end position="256"/>
    </location>
</feature>
<proteinExistence type="predicted"/>
<evidence type="ECO:0000256" key="2">
    <source>
        <dbReference type="ARBA" id="ARBA00011901"/>
    </source>
</evidence>
<dbReference type="RefSeq" id="WP_138534122.1">
    <property type="nucleotide sequence ID" value="NZ_VANR01000001.1"/>
</dbReference>
<dbReference type="EMBL" id="VANR01000001">
    <property type="protein sequence ID" value="TMM31908.1"/>
    <property type="molecule type" value="Genomic_DNA"/>
</dbReference>
<dbReference type="GO" id="GO:0030288">
    <property type="term" value="C:outer membrane-bounded periplasmic space"/>
    <property type="evidence" value="ECO:0007669"/>
    <property type="project" value="TreeGrafter"/>
</dbReference>
<dbReference type="InterPro" id="IPR050695">
    <property type="entry name" value="N-acetylmuramoyl_amidase_3"/>
</dbReference>
<dbReference type="Gene3D" id="3.40.630.40">
    <property type="entry name" value="Zn-dependent exopeptidases"/>
    <property type="match status" value="1"/>
</dbReference>
<comment type="caution">
    <text evidence="5">The sequence shown here is derived from an EMBL/GenBank/DDBJ whole genome shotgun (WGS) entry which is preliminary data.</text>
</comment>
<evidence type="ECO:0000256" key="3">
    <source>
        <dbReference type="ARBA" id="ARBA00022801"/>
    </source>
</evidence>
<dbReference type="SMART" id="SM00646">
    <property type="entry name" value="Ami_3"/>
    <property type="match status" value="1"/>
</dbReference>
<dbReference type="GO" id="GO:0009253">
    <property type="term" value="P:peptidoglycan catabolic process"/>
    <property type="evidence" value="ECO:0007669"/>
    <property type="project" value="InterPro"/>
</dbReference>
<evidence type="ECO:0000259" key="4">
    <source>
        <dbReference type="SMART" id="SM00646"/>
    </source>
</evidence>
<accession>A0A5S3N9E6</accession>
<dbReference type="GO" id="GO:0008745">
    <property type="term" value="F:N-acetylmuramoyl-L-alanine amidase activity"/>
    <property type="evidence" value="ECO:0007669"/>
    <property type="project" value="UniProtKB-EC"/>
</dbReference>
<comment type="catalytic activity">
    <reaction evidence="1">
        <text>Hydrolyzes the link between N-acetylmuramoyl residues and L-amino acid residues in certain cell-wall glycopeptides.</text>
        <dbReference type="EC" id="3.5.1.28"/>
    </reaction>
</comment>
<dbReference type="EC" id="3.5.1.28" evidence="2"/>
<name>A0A5S3N9E6_9FLAO</name>
<dbReference type="PANTHER" id="PTHR30404:SF0">
    <property type="entry name" value="N-ACETYLMURAMOYL-L-ALANINE AMIDASE AMIC"/>
    <property type="match status" value="1"/>
</dbReference>
<organism evidence="5 6">
    <name type="scientific">Polaribacter aestuariivivens</name>
    <dbReference type="NCBI Taxonomy" id="2304626"/>
    <lineage>
        <taxon>Bacteria</taxon>
        <taxon>Pseudomonadati</taxon>
        <taxon>Bacteroidota</taxon>
        <taxon>Flavobacteriia</taxon>
        <taxon>Flavobacteriales</taxon>
        <taxon>Flavobacteriaceae</taxon>
    </lineage>
</organism>
<dbReference type="AlphaFoldDB" id="A0A5S3N9E6"/>